<keyword evidence="1" id="KW-0645">Protease</keyword>
<keyword evidence="5" id="KW-0482">Metalloprotease</keyword>
<keyword evidence="4" id="KW-0862">Zinc</keyword>
<evidence type="ECO:0000313" key="8">
    <source>
        <dbReference type="Proteomes" id="UP000006296"/>
    </source>
</evidence>
<dbReference type="Gene3D" id="3.40.140.10">
    <property type="entry name" value="Cytidine Deaminase, domain 2"/>
    <property type="match status" value="1"/>
</dbReference>
<dbReference type="EMBL" id="CP003844">
    <property type="protein sequence ID" value="AFT74735.1"/>
    <property type="molecule type" value="Genomic_DNA"/>
</dbReference>
<dbReference type="GO" id="GO:0008237">
    <property type="term" value="F:metallopeptidase activity"/>
    <property type="evidence" value="ECO:0007669"/>
    <property type="project" value="UniProtKB-KW"/>
</dbReference>
<dbReference type="NCBIfam" id="TIGR00608">
    <property type="entry name" value="radc"/>
    <property type="match status" value="1"/>
</dbReference>
<accession>A0AB32ZYN3</accession>
<dbReference type="RefSeq" id="WP_014976640.1">
    <property type="nucleotide sequence ID" value="NC_018678.1"/>
</dbReference>
<dbReference type="PANTHER" id="PTHR30471">
    <property type="entry name" value="DNA REPAIR PROTEIN RADC"/>
    <property type="match status" value="1"/>
</dbReference>
<proteinExistence type="predicted"/>
<dbReference type="InterPro" id="IPR025657">
    <property type="entry name" value="RadC_JAB"/>
</dbReference>
<organism evidence="7 8">
    <name type="scientific">Alteromonas macleodii (strain English Channel 673)</name>
    <dbReference type="NCBI Taxonomy" id="1004788"/>
    <lineage>
        <taxon>Bacteria</taxon>
        <taxon>Pseudomonadati</taxon>
        <taxon>Pseudomonadota</taxon>
        <taxon>Gammaproteobacteria</taxon>
        <taxon>Alteromonadales</taxon>
        <taxon>Alteromonadaceae</taxon>
        <taxon>Alteromonas/Salinimonas group</taxon>
        <taxon>Alteromonas</taxon>
    </lineage>
</organism>
<dbReference type="PANTHER" id="PTHR30471:SF6">
    <property type="entry name" value="UPF0758 PROTEIN VC_0510"/>
    <property type="match status" value="1"/>
</dbReference>
<dbReference type="CDD" id="cd08071">
    <property type="entry name" value="MPN_DUF2466"/>
    <property type="match status" value="1"/>
</dbReference>
<dbReference type="InterPro" id="IPR037518">
    <property type="entry name" value="MPN"/>
</dbReference>
<evidence type="ECO:0000259" key="6">
    <source>
        <dbReference type="PROSITE" id="PS50249"/>
    </source>
</evidence>
<dbReference type="InterPro" id="IPR001405">
    <property type="entry name" value="UPF0758"/>
</dbReference>
<evidence type="ECO:0000313" key="7">
    <source>
        <dbReference type="EMBL" id="AFT74735.1"/>
    </source>
</evidence>
<dbReference type="PROSITE" id="PS50249">
    <property type="entry name" value="MPN"/>
    <property type="match status" value="1"/>
</dbReference>
<reference evidence="8" key="1">
    <citation type="journal article" date="2012" name="Sci. Rep.">
        <title>Genomes of surface isolates of Alteromonas macleodii: the life of a widespread marine opportunistic copiotroph.</title>
        <authorList>
            <person name="Lopez-Perez M."/>
            <person name="Gonzaga A."/>
            <person name="Martin-Cuadrado A.B."/>
            <person name="Onyshchenko O."/>
            <person name="Ghavidel A."/>
            <person name="Ghai R."/>
            <person name="Rodriguez-Valera F."/>
        </authorList>
    </citation>
    <scope>NUCLEOTIDE SEQUENCE [LARGE SCALE GENOMIC DNA]</scope>
    <source>
        <strain evidence="8">English Channel 673</strain>
    </source>
</reference>
<dbReference type="AlphaFoldDB" id="A0AB32ZYN3"/>
<evidence type="ECO:0000256" key="4">
    <source>
        <dbReference type="ARBA" id="ARBA00022833"/>
    </source>
</evidence>
<dbReference type="KEGG" id="amg:AMEC673_10205"/>
<evidence type="ECO:0000256" key="5">
    <source>
        <dbReference type="ARBA" id="ARBA00023049"/>
    </source>
</evidence>
<dbReference type="InterPro" id="IPR020891">
    <property type="entry name" value="UPF0758_CS"/>
</dbReference>
<keyword evidence="2" id="KW-0479">Metal-binding</keyword>
<name>A0AB32ZYN3_ALTME</name>
<dbReference type="PROSITE" id="PS01302">
    <property type="entry name" value="UPF0758"/>
    <property type="match status" value="1"/>
</dbReference>
<dbReference type="GO" id="GO:0006508">
    <property type="term" value="P:proteolysis"/>
    <property type="evidence" value="ECO:0007669"/>
    <property type="project" value="UniProtKB-KW"/>
</dbReference>
<evidence type="ECO:0000256" key="2">
    <source>
        <dbReference type="ARBA" id="ARBA00022723"/>
    </source>
</evidence>
<keyword evidence="3" id="KW-0378">Hydrolase</keyword>
<evidence type="ECO:0000256" key="3">
    <source>
        <dbReference type="ARBA" id="ARBA00022801"/>
    </source>
</evidence>
<sequence>MPIKPLLSETYSENDILASAANILEEKFTQTPTFSSAAETKSFLQFKMAALEHETFCIMHLNSQHHLIEFEELFRGTINAAAVYPREVVKSVLAHNASAVILVHNHPSGVPEPSESDKTLTRSLKAALALIDVPVLDHIVVGKECVSFAERGLL</sequence>
<dbReference type="SUPFAM" id="SSF102712">
    <property type="entry name" value="JAB1/MPN domain"/>
    <property type="match status" value="1"/>
</dbReference>
<evidence type="ECO:0000256" key="1">
    <source>
        <dbReference type="ARBA" id="ARBA00022670"/>
    </source>
</evidence>
<gene>
    <name evidence="7" type="ordered locus">AMEC673_10205</name>
</gene>
<dbReference type="GO" id="GO:0046872">
    <property type="term" value="F:metal ion binding"/>
    <property type="evidence" value="ECO:0007669"/>
    <property type="project" value="UniProtKB-KW"/>
</dbReference>
<dbReference type="Proteomes" id="UP000006296">
    <property type="component" value="Chromosome"/>
</dbReference>
<dbReference type="Pfam" id="PF04002">
    <property type="entry name" value="RadC"/>
    <property type="match status" value="1"/>
</dbReference>
<feature type="domain" description="MPN" evidence="6">
    <location>
        <begin position="33"/>
        <end position="154"/>
    </location>
</feature>
<protein>
    <submittedName>
        <fullName evidence="7">DNA repair protein, prophage protein</fullName>
    </submittedName>
</protein>